<protein>
    <submittedName>
        <fullName evidence="2">Uncharacterized protein</fullName>
    </submittedName>
</protein>
<name>A0A9W6UYY7_9ACTN</name>
<accession>A0A9W6UYY7</accession>
<reference evidence="2" key="1">
    <citation type="submission" date="2023-02" db="EMBL/GenBank/DDBJ databases">
        <title>Actinomadura rubrobrunea NBRC 14622.</title>
        <authorList>
            <person name="Ichikawa N."/>
            <person name="Sato H."/>
            <person name="Tonouchi N."/>
        </authorList>
    </citation>
    <scope>NUCLEOTIDE SEQUENCE</scope>
    <source>
        <strain evidence="2">NBRC 14622</strain>
    </source>
</reference>
<feature type="compositionally biased region" description="Basic and acidic residues" evidence="1">
    <location>
        <begin position="56"/>
        <end position="70"/>
    </location>
</feature>
<organism evidence="2 3">
    <name type="scientific">Actinomadura rubrobrunea</name>
    <dbReference type="NCBI Taxonomy" id="115335"/>
    <lineage>
        <taxon>Bacteria</taxon>
        <taxon>Bacillati</taxon>
        <taxon>Actinomycetota</taxon>
        <taxon>Actinomycetes</taxon>
        <taxon>Streptosporangiales</taxon>
        <taxon>Thermomonosporaceae</taxon>
        <taxon>Actinomadura</taxon>
    </lineage>
</organism>
<evidence type="ECO:0000256" key="1">
    <source>
        <dbReference type="SAM" id="MobiDB-lite"/>
    </source>
</evidence>
<feature type="region of interest" description="Disordered" evidence="1">
    <location>
        <begin position="21"/>
        <end position="70"/>
    </location>
</feature>
<dbReference type="AlphaFoldDB" id="A0A9W6UYY7"/>
<gene>
    <name evidence="2" type="ORF">Arub01_49810</name>
</gene>
<comment type="caution">
    <text evidence="2">The sequence shown here is derived from an EMBL/GenBank/DDBJ whole genome shotgun (WGS) entry which is preliminary data.</text>
</comment>
<evidence type="ECO:0000313" key="3">
    <source>
        <dbReference type="Proteomes" id="UP001165124"/>
    </source>
</evidence>
<evidence type="ECO:0000313" key="2">
    <source>
        <dbReference type="EMBL" id="GLW66737.1"/>
    </source>
</evidence>
<proteinExistence type="predicted"/>
<dbReference type="Proteomes" id="UP001165124">
    <property type="component" value="Unassembled WGS sequence"/>
</dbReference>
<keyword evidence="3" id="KW-1185">Reference proteome</keyword>
<dbReference type="EMBL" id="BSRZ01000017">
    <property type="protein sequence ID" value="GLW66737.1"/>
    <property type="molecule type" value="Genomic_DNA"/>
</dbReference>
<sequence length="70" mass="7870">MRRRAPARRRALRLWDADPVMSEPITPSAGTIRVPRADGRAAAAGAPRRHGRRAPRREEARTGTRFKGDR</sequence>